<protein>
    <submittedName>
        <fullName evidence="1">Uncharacterized protein</fullName>
    </submittedName>
</protein>
<name>A0ABP8LB12_9MICO</name>
<evidence type="ECO:0000313" key="1">
    <source>
        <dbReference type="EMBL" id="GAA4424985.1"/>
    </source>
</evidence>
<comment type="caution">
    <text evidence="1">The sequence shown here is derived from an EMBL/GenBank/DDBJ whole genome shotgun (WGS) entry which is preliminary data.</text>
</comment>
<organism evidence="1 2">
    <name type="scientific">Georgenia halophila</name>
    <dbReference type="NCBI Taxonomy" id="620889"/>
    <lineage>
        <taxon>Bacteria</taxon>
        <taxon>Bacillati</taxon>
        <taxon>Actinomycetota</taxon>
        <taxon>Actinomycetes</taxon>
        <taxon>Micrococcales</taxon>
        <taxon>Bogoriellaceae</taxon>
        <taxon>Georgenia</taxon>
    </lineage>
</organism>
<sequence>MLNTAEGGVDVQLGDDEVNDVTADGGALLYTNECFDGPIVVTYAGGRTVKLAVPICPGQELVVTDEGVELVEAESTT</sequence>
<dbReference type="EMBL" id="BAABGN010000009">
    <property type="protein sequence ID" value="GAA4424985.1"/>
    <property type="molecule type" value="Genomic_DNA"/>
</dbReference>
<proteinExistence type="predicted"/>
<dbReference type="Proteomes" id="UP001500622">
    <property type="component" value="Unassembled WGS sequence"/>
</dbReference>
<keyword evidence="2" id="KW-1185">Reference proteome</keyword>
<accession>A0ABP8LB12</accession>
<evidence type="ECO:0000313" key="2">
    <source>
        <dbReference type="Proteomes" id="UP001500622"/>
    </source>
</evidence>
<gene>
    <name evidence="1" type="ORF">GCM10023169_22200</name>
</gene>
<reference evidence="2" key="1">
    <citation type="journal article" date="2019" name="Int. J. Syst. Evol. Microbiol.">
        <title>The Global Catalogue of Microorganisms (GCM) 10K type strain sequencing project: providing services to taxonomists for standard genome sequencing and annotation.</title>
        <authorList>
            <consortium name="The Broad Institute Genomics Platform"/>
            <consortium name="The Broad Institute Genome Sequencing Center for Infectious Disease"/>
            <person name="Wu L."/>
            <person name="Ma J."/>
        </authorList>
    </citation>
    <scope>NUCLEOTIDE SEQUENCE [LARGE SCALE GENOMIC DNA]</scope>
    <source>
        <strain evidence="2">JCM 17810</strain>
    </source>
</reference>